<gene>
    <name evidence="7" type="ORF">AB9R89_11600</name>
</gene>
<feature type="transmembrane region" description="Helical" evidence="6">
    <location>
        <begin position="84"/>
        <end position="108"/>
    </location>
</feature>
<evidence type="ECO:0000256" key="3">
    <source>
        <dbReference type="ARBA" id="ARBA00022692"/>
    </source>
</evidence>
<evidence type="ECO:0000313" key="8">
    <source>
        <dbReference type="Proteomes" id="UP001610706"/>
    </source>
</evidence>
<feature type="transmembrane region" description="Helical" evidence="6">
    <location>
        <begin position="212"/>
        <end position="234"/>
    </location>
</feature>
<feature type="transmembrane region" description="Helical" evidence="6">
    <location>
        <begin position="383"/>
        <end position="403"/>
    </location>
</feature>
<keyword evidence="4 6" id="KW-1133">Transmembrane helix</keyword>
<feature type="transmembrane region" description="Helical" evidence="6">
    <location>
        <begin position="295"/>
        <end position="312"/>
    </location>
</feature>
<evidence type="ECO:0000256" key="5">
    <source>
        <dbReference type="ARBA" id="ARBA00023136"/>
    </source>
</evidence>
<feature type="transmembrane region" description="Helical" evidence="6">
    <location>
        <begin position="270"/>
        <end position="289"/>
    </location>
</feature>
<dbReference type="InterPro" id="IPR051679">
    <property type="entry name" value="DASS-Related_Transporters"/>
</dbReference>
<feature type="transmembrane region" description="Helical" evidence="6">
    <location>
        <begin position="28"/>
        <end position="46"/>
    </location>
</feature>
<feature type="transmembrane region" description="Helical" evidence="6">
    <location>
        <begin position="324"/>
        <end position="342"/>
    </location>
</feature>
<reference evidence="7 8" key="1">
    <citation type="submission" date="2024-08" db="EMBL/GenBank/DDBJ databases">
        <title>Oceanimonas smirnovii Genome sequencing and assembly.</title>
        <authorList>
            <person name="Tang B."/>
        </authorList>
    </citation>
    <scope>NUCLEOTIDE SEQUENCE [LARGE SCALE GENOMIC DNA]</scope>
    <source>
        <strain evidence="7 8">OS2020-119</strain>
    </source>
</reference>
<organism evidence="7 8">
    <name type="scientific">Oceanimonas smirnovii</name>
    <dbReference type="NCBI Taxonomy" id="264574"/>
    <lineage>
        <taxon>Bacteria</taxon>
        <taxon>Pseudomonadati</taxon>
        <taxon>Pseudomonadota</taxon>
        <taxon>Gammaproteobacteria</taxon>
        <taxon>Aeromonadales</taxon>
        <taxon>Aeromonadaceae</taxon>
        <taxon>Oceanimonas</taxon>
    </lineage>
</organism>
<feature type="transmembrane region" description="Helical" evidence="6">
    <location>
        <begin position="153"/>
        <end position="170"/>
    </location>
</feature>
<comment type="caution">
    <text evidence="7">The sequence shown here is derived from an EMBL/GenBank/DDBJ whole genome shotgun (WGS) entry which is preliminary data.</text>
</comment>
<dbReference type="Proteomes" id="UP001610706">
    <property type="component" value="Unassembled WGS sequence"/>
</dbReference>
<dbReference type="InterPro" id="IPR018385">
    <property type="entry name" value="C4_dicarb_anaerob_car-like"/>
</dbReference>
<feature type="transmembrane region" description="Helical" evidence="6">
    <location>
        <begin position="177"/>
        <end position="200"/>
    </location>
</feature>
<dbReference type="PANTHER" id="PTHR43652">
    <property type="entry name" value="BASIC AMINO ACID ANTIPORTER YFCC-RELATED"/>
    <property type="match status" value="1"/>
</dbReference>
<protein>
    <submittedName>
        <fullName evidence="7">YfcC family protein</fullName>
    </submittedName>
</protein>
<keyword evidence="8" id="KW-1185">Reference proteome</keyword>
<evidence type="ECO:0000256" key="4">
    <source>
        <dbReference type="ARBA" id="ARBA00022989"/>
    </source>
</evidence>
<feature type="transmembrane region" description="Helical" evidence="6">
    <location>
        <begin position="452"/>
        <end position="473"/>
    </location>
</feature>
<comment type="subcellular location">
    <subcellularLocation>
        <location evidence="1">Cell membrane</location>
        <topology evidence="1">Multi-pass membrane protein</topology>
    </subcellularLocation>
</comment>
<evidence type="ECO:0000256" key="6">
    <source>
        <dbReference type="SAM" id="Phobius"/>
    </source>
</evidence>
<evidence type="ECO:0000256" key="2">
    <source>
        <dbReference type="ARBA" id="ARBA00022475"/>
    </source>
</evidence>
<sequence length="478" mass="51947">MIKAIKGIMIGNESTPNRVKTEDDLAHPYFALLVILIIAVIAANFIPSGSYERIAFEGRSIVDANSFELVEKKYVGIPEFFTSLYYGFKSASGLMALIFFAGGAFGVIKNIGLLESSIKAVAFKLRNTHFSIIALVMMALIGTQIAFTSLWELSIVMIPMIVPLVLALGYDRVVGASIVILAACAGFGAALTNPLFTAIAHKIAELPIYSAMWYRGVIFVVVLSVCYFYLMAYASKIKKDPTKSLVYGIESNYKPLDDTIAEFTAPLKRAGIAFLAVFSFLLYGVIFLGFDFPEISATFVALAFIVGLAYGSNLNKICKMFGEGMKDIFFAATVMVFARAVLHVMEEAQTIDTIIAFFADLVTGYSPIVTANLMLYMQSAINFFIPSGSGQALITMPIMVPLADMGDVNRQVAALASQLGDGFSNFIYPTNGTLLAILMAAGIPYSKWFKFFLPLFIMLMVISSLAVSVAVMINLGPF</sequence>
<keyword evidence="2" id="KW-1003">Cell membrane</keyword>
<feature type="transmembrane region" description="Helical" evidence="6">
    <location>
        <begin position="129"/>
        <end position="147"/>
    </location>
</feature>
<name>A0ABW7P3C9_9GAMM</name>
<dbReference type="Pfam" id="PF03606">
    <property type="entry name" value="DcuC"/>
    <property type="match status" value="1"/>
</dbReference>
<feature type="transmembrane region" description="Helical" evidence="6">
    <location>
        <begin position="354"/>
        <end position="376"/>
    </location>
</feature>
<evidence type="ECO:0000256" key="1">
    <source>
        <dbReference type="ARBA" id="ARBA00004651"/>
    </source>
</evidence>
<dbReference type="RefSeq" id="WP_395545605.1">
    <property type="nucleotide sequence ID" value="NZ_CP166302.1"/>
</dbReference>
<dbReference type="PANTHER" id="PTHR43652:SF2">
    <property type="entry name" value="BASIC AMINO ACID ANTIPORTER YFCC-RELATED"/>
    <property type="match status" value="1"/>
</dbReference>
<keyword evidence="5 6" id="KW-0472">Membrane</keyword>
<keyword evidence="3 6" id="KW-0812">Transmembrane</keyword>
<accession>A0ABW7P3C9</accession>
<feature type="transmembrane region" description="Helical" evidence="6">
    <location>
        <begin position="423"/>
        <end position="445"/>
    </location>
</feature>
<proteinExistence type="predicted"/>
<dbReference type="EMBL" id="JBGFTR010000018">
    <property type="protein sequence ID" value="MFH7565967.1"/>
    <property type="molecule type" value="Genomic_DNA"/>
</dbReference>
<evidence type="ECO:0000313" key="7">
    <source>
        <dbReference type="EMBL" id="MFH7565967.1"/>
    </source>
</evidence>